<dbReference type="GO" id="GO:0016872">
    <property type="term" value="F:intramolecular lyase activity"/>
    <property type="evidence" value="ECO:0007669"/>
    <property type="project" value="InterPro"/>
</dbReference>
<keyword evidence="1" id="KW-0732">Signal</keyword>
<feature type="chain" id="PRO_5001760901" description="Chalcone isomerase domain-containing protein" evidence="1">
    <location>
        <begin position="20"/>
        <end position="185"/>
    </location>
</feature>
<comment type="caution">
    <text evidence="3">The sequence shown here is derived from an EMBL/GenBank/DDBJ whole genome shotgun (WGS) entry which is preliminary data.</text>
</comment>
<dbReference type="AlphaFoldDB" id="A0A081NJQ6"/>
<evidence type="ECO:0000313" key="4">
    <source>
        <dbReference type="Proteomes" id="UP000028073"/>
    </source>
</evidence>
<dbReference type="InterPro" id="IPR016087">
    <property type="entry name" value="Chalcone_isomerase"/>
</dbReference>
<dbReference type="InterPro" id="IPR036298">
    <property type="entry name" value="Chalcone_isomerase_sf"/>
</dbReference>
<sequence length="185" mass="20021">MKKVLLFISALVISLNVLAVELDGVKVPETLNLENQTLQLNGAGIRTKYFLDLYVGSLYTKNKTSDATSVINSKTPVAIQLDITSKLITSEKLTDAVNEGFEHSTGGNIAPLKDRLTAFIGVFKEKIVKGDDFVMFVSPGKGVDVYKNGKKLTTVKGDDFSKALLGVWLGEQPADANLKAKMLGK</sequence>
<keyword evidence="4" id="KW-1185">Reference proteome</keyword>
<feature type="domain" description="Chalcone isomerase" evidence="2">
    <location>
        <begin position="19"/>
        <end position="184"/>
    </location>
</feature>
<proteinExistence type="predicted"/>
<dbReference type="OrthoDB" id="270742at2"/>
<dbReference type="STRING" id="1137799.GZ78_00720"/>
<dbReference type="Gene3D" id="3.50.70.10">
    <property type="match status" value="1"/>
</dbReference>
<evidence type="ECO:0000256" key="1">
    <source>
        <dbReference type="SAM" id="SignalP"/>
    </source>
</evidence>
<dbReference type="eggNOG" id="COG0810">
    <property type="taxonomic scope" value="Bacteria"/>
</dbReference>
<dbReference type="InterPro" id="IPR016088">
    <property type="entry name" value="Chalcone_isomerase_3-sand"/>
</dbReference>
<dbReference type="EMBL" id="JOKH01000001">
    <property type="protein sequence ID" value="KEQ18679.1"/>
    <property type="molecule type" value="Genomic_DNA"/>
</dbReference>
<protein>
    <recommendedName>
        <fullName evidence="2">Chalcone isomerase domain-containing protein</fullName>
    </recommendedName>
</protein>
<reference evidence="3 4" key="1">
    <citation type="submission" date="2014-06" db="EMBL/GenBank/DDBJ databases">
        <title>Whole Genome Sequences of Three Symbiotic Endozoicomonas Bacteria.</title>
        <authorList>
            <person name="Neave M.J."/>
            <person name="Apprill A."/>
            <person name="Voolstra C.R."/>
        </authorList>
    </citation>
    <scope>NUCLEOTIDE SEQUENCE [LARGE SCALE GENOMIC DNA]</scope>
    <source>
        <strain evidence="3 4">DSM 25634</strain>
    </source>
</reference>
<evidence type="ECO:0000313" key="3">
    <source>
        <dbReference type="EMBL" id="KEQ18679.1"/>
    </source>
</evidence>
<gene>
    <name evidence="3" type="ORF">GZ78_00720</name>
</gene>
<organism evidence="3 4">
    <name type="scientific">Endozoicomonas numazuensis</name>
    <dbReference type="NCBI Taxonomy" id="1137799"/>
    <lineage>
        <taxon>Bacteria</taxon>
        <taxon>Pseudomonadati</taxon>
        <taxon>Pseudomonadota</taxon>
        <taxon>Gammaproteobacteria</taxon>
        <taxon>Oceanospirillales</taxon>
        <taxon>Endozoicomonadaceae</taxon>
        <taxon>Endozoicomonas</taxon>
    </lineage>
</organism>
<dbReference type="Proteomes" id="UP000028073">
    <property type="component" value="Unassembled WGS sequence"/>
</dbReference>
<dbReference type="RefSeq" id="WP_034831964.1">
    <property type="nucleotide sequence ID" value="NZ_JOKH01000001.1"/>
</dbReference>
<feature type="signal peptide" evidence="1">
    <location>
        <begin position="1"/>
        <end position="19"/>
    </location>
</feature>
<name>A0A081NJQ6_9GAMM</name>
<dbReference type="SUPFAM" id="SSF54626">
    <property type="entry name" value="Chalcone isomerase"/>
    <property type="match status" value="1"/>
</dbReference>
<accession>A0A081NJQ6</accession>
<evidence type="ECO:0000259" key="2">
    <source>
        <dbReference type="Pfam" id="PF16036"/>
    </source>
</evidence>
<dbReference type="Pfam" id="PF16036">
    <property type="entry name" value="Chalcone_3"/>
    <property type="match status" value="1"/>
</dbReference>